<evidence type="ECO:0008006" key="3">
    <source>
        <dbReference type="Google" id="ProtNLM"/>
    </source>
</evidence>
<proteinExistence type="predicted"/>
<sequence>MEIGMRATWVIPVTALVLLLDSSDGSAGQPGKSVDEPSKYVPSVGEIMTKIDLSRSKLWYSVKLRNWSLAGYQLEQVKTGFNDVSRHHPDKSNFDFANAQKIANLIEEAIVARSDEQFQQSFALMTTECNDCHSAVGKPFLHVGAPKIPSPYSDKMLEPGAFR</sequence>
<evidence type="ECO:0000313" key="2">
    <source>
        <dbReference type="Proteomes" id="UP000009045"/>
    </source>
</evidence>
<geneLocation type="plasmid" evidence="1 2">
    <name>pSmeSM11c</name>
</geneLocation>
<dbReference type="HOGENOM" id="CLU_137340_0_0_5"/>
<name>F7XAZ5_SINMM</name>
<dbReference type="PATRIC" id="fig|707241.3.peg.5251"/>
<organism evidence="1 2">
    <name type="scientific">Sinorhizobium meliloti (strain SM11)</name>
    <dbReference type="NCBI Taxonomy" id="707241"/>
    <lineage>
        <taxon>Bacteria</taxon>
        <taxon>Pseudomonadati</taxon>
        <taxon>Pseudomonadota</taxon>
        <taxon>Alphaproteobacteria</taxon>
        <taxon>Hyphomicrobiales</taxon>
        <taxon>Rhizobiaceae</taxon>
        <taxon>Sinorhizobium/Ensifer group</taxon>
        <taxon>Sinorhizobium</taxon>
    </lineage>
</organism>
<evidence type="ECO:0000313" key="1">
    <source>
        <dbReference type="EMBL" id="AEH82394.1"/>
    </source>
</evidence>
<dbReference type="AlphaFoldDB" id="F7XAZ5"/>
<accession>F7XAZ5</accession>
<dbReference type="KEGG" id="smx:SM11_pC1321"/>
<dbReference type="EMBL" id="CP001831">
    <property type="protein sequence ID" value="AEH82394.1"/>
    <property type="molecule type" value="Genomic_DNA"/>
</dbReference>
<dbReference type="Proteomes" id="UP000009045">
    <property type="component" value="Plasmid pSmeSM11c"/>
</dbReference>
<gene>
    <name evidence="1" type="ordered locus">SM11_pC1321</name>
</gene>
<protein>
    <recommendedName>
        <fullName evidence="3">Cytochrome c domain-containing protein</fullName>
    </recommendedName>
</protein>
<keyword evidence="1" id="KW-0614">Plasmid</keyword>
<reference evidence="1 2" key="1">
    <citation type="journal article" date="2011" name="J. Biotechnol.">
        <title>The complete genome sequence of the dominant Sinorhizobium meliloti field isolate SM11 extends the S. meliloti pan-genome.</title>
        <authorList>
            <person name="Schneiker-Bekel S."/>
            <person name="Wibberg D."/>
            <person name="Bekel T."/>
            <person name="Blom J."/>
            <person name="Linke B."/>
            <person name="Neuweger H."/>
            <person name="Stiens M."/>
            <person name="Vorholter F.J."/>
            <person name="Weidner S."/>
            <person name="Goesmann A."/>
            <person name="Puhler A."/>
            <person name="Schluter A."/>
        </authorList>
    </citation>
    <scope>NUCLEOTIDE SEQUENCE [LARGE SCALE GENOMIC DNA]</scope>
    <source>
        <strain evidence="1 2">SM11</strain>
        <plasmid evidence="2">pSmeSM11c</plasmid>
    </source>
</reference>